<protein>
    <submittedName>
        <fullName evidence="2">DNA-binding protein</fullName>
    </submittedName>
</protein>
<gene>
    <name evidence="2" type="ORF">B5G41_05000</name>
</gene>
<dbReference type="OrthoDB" id="1036507at2"/>
<dbReference type="EMBL" id="NFHB01000003">
    <property type="protein sequence ID" value="OUN04122.1"/>
    <property type="molecule type" value="Genomic_DNA"/>
</dbReference>
<dbReference type="Proteomes" id="UP000195772">
    <property type="component" value="Unassembled WGS sequence"/>
</dbReference>
<dbReference type="SUPFAM" id="SSF46955">
    <property type="entry name" value="Putative DNA-binding domain"/>
    <property type="match status" value="1"/>
</dbReference>
<dbReference type="PANTHER" id="PTHR34585:SF22">
    <property type="entry name" value="HELIX-TURN-HELIX DOMAIN-CONTAINING PROTEIN"/>
    <property type="match status" value="1"/>
</dbReference>
<dbReference type="InterPro" id="IPR009061">
    <property type="entry name" value="DNA-bd_dom_put_sf"/>
</dbReference>
<keyword evidence="2" id="KW-0238">DNA-binding</keyword>
<dbReference type="AlphaFoldDB" id="A0A1Y3QWQ5"/>
<evidence type="ECO:0000313" key="2">
    <source>
        <dbReference type="EMBL" id="OUN04122.1"/>
    </source>
</evidence>
<organism evidence="2 3">
    <name type="scientific">Alistipes onderdonkii</name>
    <dbReference type="NCBI Taxonomy" id="328813"/>
    <lineage>
        <taxon>Bacteria</taxon>
        <taxon>Pseudomonadati</taxon>
        <taxon>Bacteroidota</taxon>
        <taxon>Bacteroidia</taxon>
        <taxon>Bacteroidales</taxon>
        <taxon>Rikenellaceae</taxon>
        <taxon>Alistipes</taxon>
    </lineage>
</organism>
<feature type="domain" description="Helix-turn-helix" evidence="1">
    <location>
        <begin position="43"/>
        <end position="88"/>
    </location>
</feature>
<dbReference type="GO" id="GO:0003677">
    <property type="term" value="F:DNA binding"/>
    <property type="evidence" value="ECO:0007669"/>
    <property type="project" value="UniProtKB-KW"/>
</dbReference>
<accession>A0A1Y3QWQ5</accession>
<proteinExistence type="predicted"/>
<evidence type="ECO:0000313" key="3">
    <source>
        <dbReference type="Proteomes" id="UP000195772"/>
    </source>
</evidence>
<dbReference type="Pfam" id="PF12728">
    <property type="entry name" value="HTH_17"/>
    <property type="match status" value="1"/>
</dbReference>
<sequence>MEVITIESKAFKQLMKKLDVLSDNVNSLKPSAENEDESWVDSHDICEFLKVSERTLQRLRANGKISYTNLGGKYYYQISQVKKLLRENLIKSTEECFLELVEHHKHDRFNCNAEK</sequence>
<dbReference type="PANTHER" id="PTHR34585">
    <property type="match status" value="1"/>
</dbReference>
<evidence type="ECO:0000259" key="1">
    <source>
        <dbReference type="Pfam" id="PF12728"/>
    </source>
</evidence>
<reference evidence="3" key="1">
    <citation type="submission" date="2017-04" db="EMBL/GenBank/DDBJ databases">
        <title>Function of individual gut microbiota members based on whole genome sequencing of pure cultures obtained from chicken caecum.</title>
        <authorList>
            <person name="Medvecky M."/>
            <person name="Cejkova D."/>
            <person name="Polansky O."/>
            <person name="Karasova D."/>
            <person name="Kubasova T."/>
            <person name="Cizek A."/>
            <person name="Rychlik I."/>
        </authorList>
    </citation>
    <scope>NUCLEOTIDE SEQUENCE [LARGE SCALE GENOMIC DNA]</scope>
    <source>
        <strain evidence="3">An90</strain>
    </source>
</reference>
<comment type="caution">
    <text evidence="2">The sequence shown here is derived from an EMBL/GenBank/DDBJ whole genome shotgun (WGS) entry which is preliminary data.</text>
</comment>
<dbReference type="InterPro" id="IPR041657">
    <property type="entry name" value="HTH_17"/>
</dbReference>
<name>A0A1Y3QWQ5_9BACT</name>